<reference evidence="15" key="1">
    <citation type="journal article" date="2017" name="Genome Announc.">
        <title>Genome sequences of Cyberlindnera fabianii 65, Pichia kudriavzevii 129, and Saccharomyces cerevisiae 131 isolated from fermented masau fruits in Zimbabwe.</title>
        <authorList>
            <person name="van Rijswijck I.M.H."/>
            <person name="Derks M.F.L."/>
            <person name="Abee T."/>
            <person name="de Ridder D."/>
            <person name="Smid E.J."/>
        </authorList>
    </citation>
    <scope>NUCLEOTIDE SEQUENCE [LARGE SCALE GENOMIC DNA]</scope>
    <source>
        <strain evidence="15">65</strain>
    </source>
</reference>
<comment type="subcellular location">
    <subcellularLocation>
        <location evidence="1">Membrane</location>
        <topology evidence="1">Multi-pass membrane protein</topology>
    </subcellularLocation>
</comment>
<evidence type="ECO:0000256" key="11">
    <source>
        <dbReference type="SAM" id="MobiDB-lite"/>
    </source>
</evidence>
<evidence type="ECO:0000256" key="6">
    <source>
        <dbReference type="ARBA" id="ARBA00022692"/>
    </source>
</evidence>
<dbReference type="GO" id="GO:0000148">
    <property type="term" value="C:1,3-beta-D-glucan synthase complex"/>
    <property type="evidence" value="ECO:0007669"/>
    <property type="project" value="InterPro"/>
</dbReference>
<feature type="domain" description="1,3-beta-glucan synthase component FKS1-like" evidence="13">
    <location>
        <begin position="230"/>
        <end position="344"/>
    </location>
</feature>
<feature type="region of interest" description="Disordered" evidence="11">
    <location>
        <begin position="1"/>
        <end position="40"/>
    </location>
</feature>
<dbReference type="GO" id="GO:0005886">
    <property type="term" value="C:plasma membrane"/>
    <property type="evidence" value="ECO:0007669"/>
    <property type="project" value="TreeGrafter"/>
</dbReference>
<comment type="similarity">
    <text evidence="2">Belongs to the glycosyltransferase 48 family.</text>
</comment>
<protein>
    <recommendedName>
        <fullName evidence="3">1,3-beta-glucan synthase</fullName>
        <ecNumber evidence="3">2.4.1.34</ecNumber>
    </recommendedName>
    <alternativeName>
        <fullName evidence="9">1,3-beta-D-glucan-UDP glucosyltransferase</fullName>
    </alternativeName>
</protein>
<comment type="catalytic activity">
    <reaction evidence="10">
        <text>[(1-&gt;3)-beta-D-glucosyl](n) + UDP-alpha-D-glucose = [(1-&gt;3)-beta-D-glucosyl](n+1) + UDP + H(+)</text>
        <dbReference type="Rhea" id="RHEA:21476"/>
        <dbReference type="Rhea" id="RHEA-COMP:11146"/>
        <dbReference type="Rhea" id="RHEA-COMP:14303"/>
        <dbReference type="ChEBI" id="CHEBI:15378"/>
        <dbReference type="ChEBI" id="CHEBI:37671"/>
        <dbReference type="ChEBI" id="CHEBI:58223"/>
        <dbReference type="ChEBI" id="CHEBI:58885"/>
        <dbReference type="EC" id="2.4.1.34"/>
    </reaction>
</comment>
<feature type="transmembrane region" description="Helical" evidence="12">
    <location>
        <begin position="610"/>
        <end position="633"/>
    </location>
</feature>
<feature type="transmembrane region" description="Helical" evidence="12">
    <location>
        <begin position="1734"/>
        <end position="1758"/>
    </location>
</feature>
<evidence type="ECO:0000256" key="5">
    <source>
        <dbReference type="ARBA" id="ARBA00022679"/>
    </source>
</evidence>
<keyword evidence="6 12" id="KW-0812">Transmembrane</keyword>
<feature type="transmembrane region" description="Helical" evidence="12">
    <location>
        <begin position="379"/>
        <end position="403"/>
    </location>
</feature>
<dbReference type="VEuPathDB" id="FungiDB:BON22_4745"/>
<evidence type="ECO:0000256" key="9">
    <source>
        <dbReference type="ARBA" id="ARBA00031935"/>
    </source>
</evidence>
<keyword evidence="15" id="KW-1185">Reference proteome</keyword>
<evidence type="ECO:0000256" key="7">
    <source>
        <dbReference type="ARBA" id="ARBA00022989"/>
    </source>
</evidence>
<dbReference type="PANTHER" id="PTHR12741:SF97">
    <property type="entry name" value="1,3-BETA-GLUCAN SYNTHASE"/>
    <property type="match status" value="1"/>
</dbReference>
<dbReference type="PANTHER" id="PTHR12741">
    <property type="entry name" value="LYST-INTERACTING PROTEIN LIP5 DOPAMINE RESPONSIVE PROTEIN DRG-1"/>
    <property type="match status" value="1"/>
</dbReference>
<dbReference type="GO" id="GO:0006075">
    <property type="term" value="P:(1-&gt;3)-beta-D-glucan biosynthetic process"/>
    <property type="evidence" value="ECO:0007669"/>
    <property type="project" value="InterPro"/>
</dbReference>
<evidence type="ECO:0000256" key="10">
    <source>
        <dbReference type="ARBA" id="ARBA00047777"/>
    </source>
</evidence>
<dbReference type="GO" id="GO:0003843">
    <property type="term" value="F:1,3-beta-D-glucan synthase activity"/>
    <property type="evidence" value="ECO:0007669"/>
    <property type="project" value="UniProtKB-EC"/>
</dbReference>
<evidence type="ECO:0000313" key="15">
    <source>
        <dbReference type="Proteomes" id="UP000189513"/>
    </source>
</evidence>
<feature type="transmembrane region" description="Helical" evidence="12">
    <location>
        <begin position="1500"/>
        <end position="1520"/>
    </location>
</feature>
<evidence type="ECO:0000256" key="12">
    <source>
        <dbReference type="SAM" id="Phobius"/>
    </source>
</evidence>
<feature type="transmembrane region" description="Helical" evidence="12">
    <location>
        <begin position="1567"/>
        <end position="1589"/>
    </location>
</feature>
<feature type="transmembrane region" description="Helical" evidence="12">
    <location>
        <begin position="423"/>
        <end position="447"/>
    </location>
</feature>
<feature type="transmembrane region" description="Helical" evidence="12">
    <location>
        <begin position="1297"/>
        <end position="1314"/>
    </location>
</feature>
<proteinExistence type="inferred from homology"/>
<feature type="transmembrane region" description="Helical" evidence="12">
    <location>
        <begin position="497"/>
        <end position="523"/>
    </location>
</feature>
<evidence type="ECO:0000256" key="4">
    <source>
        <dbReference type="ARBA" id="ARBA00022676"/>
    </source>
</evidence>
<feature type="transmembrane region" description="Helical" evidence="12">
    <location>
        <begin position="1241"/>
        <end position="1261"/>
    </location>
</feature>
<evidence type="ECO:0000256" key="3">
    <source>
        <dbReference type="ARBA" id="ARBA00012589"/>
    </source>
</evidence>
<dbReference type="EMBL" id="MPUK01000011">
    <property type="protein sequence ID" value="ONH65389.1"/>
    <property type="molecule type" value="Genomic_DNA"/>
</dbReference>
<dbReference type="SMART" id="SM01205">
    <property type="entry name" value="FKS1_dom1"/>
    <property type="match status" value="1"/>
</dbReference>
<comment type="caution">
    <text evidence="14">The sequence shown here is derived from an EMBL/GenBank/DDBJ whole genome shotgun (WGS) entry which is preliminary data.</text>
</comment>
<evidence type="ECO:0000313" key="14">
    <source>
        <dbReference type="EMBL" id="ONH65389.1"/>
    </source>
</evidence>
<name>A0A1V2L0F0_CYBFA</name>
<dbReference type="Proteomes" id="UP000189513">
    <property type="component" value="Unassembled WGS sequence"/>
</dbReference>
<dbReference type="InterPro" id="IPR026899">
    <property type="entry name" value="FKS1-like_dom1"/>
</dbReference>
<dbReference type="STRING" id="36022.A0A1V2L0F0"/>
<evidence type="ECO:0000256" key="8">
    <source>
        <dbReference type="ARBA" id="ARBA00023136"/>
    </source>
</evidence>
<organism evidence="14 15">
    <name type="scientific">Cyberlindnera fabianii</name>
    <name type="common">Yeast</name>
    <name type="synonym">Hansenula fabianii</name>
    <dbReference type="NCBI Taxonomy" id="36022"/>
    <lineage>
        <taxon>Eukaryota</taxon>
        <taxon>Fungi</taxon>
        <taxon>Dikarya</taxon>
        <taxon>Ascomycota</taxon>
        <taxon>Saccharomycotina</taxon>
        <taxon>Saccharomycetes</taxon>
        <taxon>Phaffomycetales</taxon>
        <taxon>Phaffomycetaceae</taxon>
        <taxon>Cyberlindnera</taxon>
    </lineage>
</organism>
<dbReference type="Pfam" id="PF14288">
    <property type="entry name" value="FKS1_dom1"/>
    <property type="match status" value="1"/>
</dbReference>
<dbReference type="GO" id="GO:0051278">
    <property type="term" value="P:fungal-type cell wall polysaccharide biosynthetic process"/>
    <property type="evidence" value="ECO:0007669"/>
    <property type="project" value="TreeGrafter"/>
</dbReference>
<dbReference type="Pfam" id="PF23605">
    <property type="entry name" value="FKS1_dom2"/>
    <property type="match status" value="1"/>
</dbReference>
<feature type="transmembrane region" description="Helical" evidence="12">
    <location>
        <begin position="556"/>
        <end position="574"/>
    </location>
</feature>
<dbReference type="Pfam" id="PF02364">
    <property type="entry name" value="Glucan_synthase"/>
    <property type="match status" value="1"/>
</dbReference>
<keyword evidence="4" id="KW-0328">Glycosyltransferase</keyword>
<evidence type="ECO:0000259" key="13">
    <source>
        <dbReference type="SMART" id="SM01205"/>
    </source>
</evidence>
<feature type="transmembrane region" description="Helical" evidence="12">
    <location>
        <begin position="1540"/>
        <end position="1560"/>
    </location>
</feature>
<dbReference type="InterPro" id="IPR056261">
    <property type="entry name" value="FKS1-like_dom2"/>
</dbReference>
<keyword evidence="8 12" id="KW-0472">Membrane</keyword>
<gene>
    <name evidence="14" type="ORF">BON22_4745</name>
</gene>
<feature type="transmembrane region" description="Helical" evidence="12">
    <location>
        <begin position="1384"/>
        <end position="1406"/>
    </location>
</feature>
<evidence type="ECO:0000256" key="1">
    <source>
        <dbReference type="ARBA" id="ARBA00004141"/>
    </source>
</evidence>
<sequence length="1803" mass="206986">MLKPSPMRPASLSSSDHDGSDSSSHYTDLPESLGDSAPGTNFGFDSALTARSALPLSGFRTPQIASGRWSDRIKINSGGKTKREVKGENLADKGLYQEFDEYHDPYLSWSNEKDLPIGREDIENVFLELTELFGFQMDSTKNIFDYFMRLLHSRASRMSPNTALRSLHADYIGGPSSNFKKWYFAAQLDIDDTVGFRNLGRGPGSLKDGVLSLEESEKRWLINMSLLSARDSVVQLALYLLIWGEANNIRFMPECLCFIFKCCNDFYYGLERFQADHSDFNRPLSFLDHVITPLYEYYRDQVYEFVDGRYIVRDNDHSTTIGYDDINQFFWHRKGLEKIKILNTKKALVEIPSHERFIYLNQINWSKCFYKSYKERRTWLHVVVNFNRIWIIHCAIFWIYTMANSSVLFTKNYQQHLDNKPSISVYLSVLALHGSISTLINFTATVLEYLFVPRKWPGALPLTKRLIMLSLLFVLLTTPTLYIMGVFTHYVDKKLSLGLAITEFILSCFTTIYFALTPLALVFKSGGNKRSRELLPGLYFTNSVHKLSGKAKLSSYGLWIAVFTMKLIESYFFLTLSLKDPIRELSLIHINKCVGEKYIGPLVCRLQPKILLVLMCSTDLVLFFLDTYLWYIICNTFHSVCRSFYIGVSIWTPWRNVFSRLPKHIFSKCIASTPDSTFRSKILVSQIWNSIVISMYREHLLSVEHVHPLIYQTVTQTSSSGAITATLKEPVFFMSQDDMFMKSPMFESQSEAQRRIAYFAQSLSTPMPDPRPVTEMPTFSVLIPHFSEKITLTLREIIRQEEGTYSNVTLLEYLKKLHESEWNCFVQDTKMLADEYDGISSSSTEQYSAGNVVMSAREKADNLPYYSVGYKHASPEYTLRTRIWASLRSQTLYRTISGFMNYSRAIKLMYDVENPPKPGPLGEAEDHRRIEEAQVMAIQKFRMVVSMQRMMEFNQEERDNRDLLIQAYPELQICYLDEEQDASGNKIYYSSLIDGSCAIQADGRRVPKYRIRLSGNPILGDGKSDNQNHAVIFCRGEYIQLIDANQDNYLEECLKIRSVLAEFEESDYESKLAFSQETLPDITPAPVAIIGTREYIFSENIGILGDVAAGKEQTFGTLFARTLARIGGKLHYGHPDFLNTVFMTTRGGVSKAQKGLHLNEDIYAGINAILRGGRIKHCEYAQCGKGRDLGCGSILNFNTKIGAGMGEQMLSREYYYLGTQLPLDRFLSFYYAHPGFHLNNVFIIFSILMFLVVTVNLSALVHESVICEYNPHIPITDPRKPVGCSNLIPLIHWLERSVLSIFVIFFVAFVPLMVQELTERGVWKAFTRLGKHLLSLAPMFEVFVCKVYAQSLINDLAVGGARYIATGRGFATVRVRFYVLYSRFAAESFYFAASLLAMLIFCSVAMWNIVLLYFWMTTLALFIVPFLYNPNQFAWNEFFLDYRSFLKWMSTGNNSERGSSWIGHVRRIRIQNTGSKRKKLGRPGDNLASDFKKPSFVNTLFSQVLPRVLFLAVVMCAYTFMNSQNEVRTVRPANTLLRVLIFSLAPLVLNAAVLLILFFVSLIVGPWLSFCFHGFPSFMCAIAHTFALVNHVLWFELLWLSQNWGFKVTVLGFFACTLIQDLLFKVVITLFLTREFKHDRTNRAWWSGKWLTAGLGWGTFTQPLREYLCKIIEMSLFVADFFLGHFILFLQIPMLCVPYIDKWHSLMLFWLKPDRQLRPPVLAKKRRRRQRVTVMVYFAVFVLMLALSVAIFLAPYIVNDVLKINLRLYIPPVALEVFQPDSVLSPKKGLVGYYSRAKSGKRH</sequence>
<accession>A0A1V2L0F0</accession>
<feature type="transmembrane region" description="Helical" evidence="12">
    <location>
        <begin position="1681"/>
        <end position="1700"/>
    </location>
</feature>
<keyword evidence="5" id="KW-0808">Transferase</keyword>
<dbReference type="InterPro" id="IPR003440">
    <property type="entry name" value="Glyco_trans_48_dom"/>
</dbReference>
<dbReference type="OMA" id="MTNAQAD"/>
<dbReference type="EC" id="2.4.1.34" evidence="3"/>
<feature type="transmembrane region" description="Helical" evidence="12">
    <location>
        <begin position="1412"/>
        <end position="1428"/>
    </location>
</feature>
<evidence type="ECO:0000256" key="2">
    <source>
        <dbReference type="ARBA" id="ARBA00009040"/>
    </source>
</evidence>
<feature type="transmembrane region" description="Helical" evidence="12">
    <location>
        <begin position="1609"/>
        <end position="1632"/>
    </location>
</feature>
<keyword evidence="7 12" id="KW-1133">Transmembrane helix</keyword>
<feature type="transmembrane region" description="Helical" evidence="12">
    <location>
        <begin position="467"/>
        <end position="491"/>
    </location>
</feature>